<evidence type="ECO:0000313" key="9">
    <source>
        <dbReference type="Proteomes" id="UP000249886"/>
    </source>
</evidence>
<accession>A0A3S4Y5J5</accession>
<dbReference type="SUPFAM" id="SSF46785">
    <property type="entry name" value="Winged helix' DNA-binding domain"/>
    <property type="match status" value="1"/>
</dbReference>
<evidence type="ECO:0000256" key="3">
    <source>
        <dbReference type="ARBA" id="ARBA00023125"/>
    </source>
</evidence>
<dbReference type="Pfam" id="PF00126">
    <property type="entry name" value="HTH_1"/>
    <property type="match status" value="1"/>
</dbReference>
<dbReference type="GO" id="GO:0003700">
    <property type="term" value="F:DNA-binding transcription factor activity"/>
    <property type="evidence" value="ECO:0007669"/>
    <property type="project" value="InterPro"/>
</dbReference>
<comment type="similarity">
    <text evidence="1">Belongs to the LysR transcriptional regulatory family.</text>
</comment>
<dbReference type="FunFam" id="1.10.10.10:FF:000001">
    <property type="entry name" value="LysR family transcriptional regulator"/>
    <property type="match status" value="1"/>
</dbReference>
<evidence type="ECO:0000256" key="2">
    <source>
        <dbReference type="ARBA" id="ARBA00023015"/>
    </source>
</evidence>
<dbReference type="AlphaFoldDB" id="A0A3S4Y5J5"/>
<evidence type="ECO:0000256" key="4">
    <source>
        <dbReference type="ARBA" id="ARBA00023159"/>
    </source>
</evidence>
<dbReference type="InterPro" id="IPR036388">
    <property type="entry name" value="WH-like_DNA-bd_sf"/>
</dbReference>
<dbReference type="CDD" id="cd08411">
    <property type="entry name" value="PBP2_OxyR"/>
    <property type="match status" value="1"/>
</dbReference>
<dbReference type="Pfam" id="PF03466">
    <property type="entry name" value="LysR_substrate"/>
    <property type="match status" value="1"/>
</dbReference>
<evidence type="ECO:0000256" key="5">
    <source>
        <dbReference type="ARBA" id="ARBA00023163"/>
    </source>
</evidence>
<dbReference type="PROSITE" id="PS50931">
    <property type="entry name" value="HTH_LYSR"/>
    <property type="match status" value="1"/>
</dbReference>
<dbReference type="Gene3D" id="3.40.190.10">
    <property type="entry name" value="Periplasmic binding protein-like II"/>
    <property type="match status" value="2"/>
</dbReference>
<dbReference type="Proteomes" id="UP000249886">
    <property type="component" value="Unassembled WGS sequence"/>
</dbReference>
<dbReference type="RefSeq" id="WP_005520884.1">
    <property type="nucleotide sequence ID" value="NZ_CAUOLB010000007.1"/>
</dbReference>
<proteinExistence type="inferred from homology"/>
<gene>
    <name evidence="8" type="primary">lysR1</name>
    <name evidence="8" type="ORF">NCTC10254_01853</name>
</gene>
<comment type="caution">
    <text evidence="8">The sequence shown here is derived from an EMBL/GenBank/DDBJ whole genome shotgun (WGS) entry which is preliminary data.</text>
</comment>
<keyword evidence="4" id="KW-0010">Activator</keyword>
<dbReference type="InterPro" id="IPR036390">
    <property type="entry name" value="WH_DNA-bd_sf"/>
</dbReference>
<dbReference type="Gene3D" id="1.10.10.10">
    <property type="entry name" value="Winged helix-like DNA-binding domain superfamily/Winged helix DNA-binding domain"/>
    <property type="match status" value="1"/>
</dbReference>
<keyword evidence="2" id="KW-0805">Transcription regulation</keyword>
<reference evidence="8 9" key="1">
    <citation type="submission" date="2018-06" db="EMBL/GenBank/DDBJ databases">
        <authorList>
            <consortium name="Pathogen Informatics"/>
            <person name="Doyle S."/>
        </authorList>
    </citation>
    <scope>NUCLEOTIDE SEQUENCE [LARGE SCALE GENOMIC DNA]</scope>
    <source>
        <strain evidence="8 9">NCTC10254</strain>
    </source>
</reference>
<evidence type="ECO:0000313" key="8">
    <source>
        <dbReference type="EMBL" id="SPW30745.1"/>
    </source>
</evidence>
<dbReference type="SUPFAM" id="SSF53850">
    <property type="entry name" value="Periplasmic binding protein-like II"/>
    <property type="match status" value="1"/>
</dbReference>
<dbReference type="PANTHER" id="PTHR30346">
    <property type="entry name" value="TRANSCRIPTIONAL DUAL REGULATOR HCAR-RELATED"/>
    <property type="match status" value="1"/>
</dbReference>
<evidence type="ECO:0000259" key="7">
    <source>
        <dbReference type="PROSITE" id="PS50931"/>
    </source>
</evidence>
<name>A0A3S4Y5J5_9CORY</name>
<dbReference type="EMBL" id="UARK01000023">
    <property type="protein sequence ID" value="SPW30745.1"/>
    <property type="molecule type" value="Genomic_DNA"/>
</dbReference>
<dbReference type="GeneID" id="84574064"/>
<evidence type="ECO:0000256" key="6">
    <source>
        <dbReference type="ARBA" id="ARBA00040885"/>
    </source>
</evidence>
<evidence type="ECO:0000256" key="1">
    <source>
        <dbReference type="ARBA" id="ARBA00009437"/>
    </source>
</evidence>
<dbReference type="PANTHER" id="PTHR30346:SF26">
    <property type="entry name" value="HYDROGEN PEROXIDE-INDUCIBLE GENES ACTIVATOR"/>
    <property type="match status" value="1"/>
</dbReference>
<protein>
    <recommendedName>
        <fullName evidence="6">Probable hydrogen peroxide-inducible genes activator</fullName>
    </recommendedName>
</protein>
<dbReference type="GO" id="GO:0032993">
    <property type="term" value="C:protein-DNA complex"/>
    <property type="evidence" value="ECO:0007669"/>
    <property type="project" value="TreeGrafter"/>
</dbReference>
<dbReference type="PRINTS" id="PR00039">
    <property type="entry name" value="HTHLYSR"/>
</dbReference>
<feature type="domain" description="HTH lysR-type" evidence="7">
    <location>
        <begin position="8"/>
        <end position="65"/>
    </location>
</feature>
<dbReference type="GO" id="GO:0003677">
    <property type="term" value="F:DNA binding"/>
    <property type="evidence" value="ECO:0007669"/>
    <property type="project" value="UniProtKB-KW"/>
</dbReference>
<dbReference type="InterPro" id="IPR000847">
    <property type="entry name" value="LysR_HTH_N"/>
</dbReference>
<sequence>MSNKEYRPTLAQLRTFVTIAENKHFGTAATKLNISQPSLSQALVALETGLNVQLIERSTRRVIVTPAGEKLLPLAKATLDAAENFLSHAHGATGTLSGPLSIGIIPTIAPYILPTLIELVRDKYPDLELHIIEDQTKHLVQMLRDGGIDCAILAVPTNTAGLQEIPLYEERFRMVVPAHHPFAGRKDLKLKDLKEVSLLLLDDGHCLRDQIVDLCRKAEFNPMPPNHAETRAASLTTVLQLVSADMGATLIPESAVQTECVRPAVETARFHDAASAYRKVGIVFRGSSTRYDDFSLLGDLVTRSFNQVISQLPR</sequence>
<keyword evidence="5" id="KW-0804">Transcription</keyword>
<keyword evidence="3" id="KW-0238">DNA-binding</keyword>
<dbReference type="InterPro" id="IPR005119">
    <property type="entry name" value="LysR_subst-bd"/>
</dbReference>
<organism evidence="8 9">
    <name type="scientific">Corynebacterium matruchotii</name>
    <dbReference type="NCBI Taxonomy" id="43768"/>
    <lineage>
        <taxon>Bacteria</taxon>
        <taxon>Bacillati</taxon>
        <taxon>Actinomycetota</taxon>
        <taxon>Actinomycetes</taxon>
        <taxon>Mycobacteriales</taxon>
        <taxon>Corynebacteriaceae</taxon>
        <taxon>Corynebacterium</taxon>
    </lineage>
</organism>